<name>A0A2P2JYY5_RHIMU</name>
<sequence length="55" mass="6544">MRKYVGYTYTYTYTKNINWQSPYVLLMATEQACPWLSKIFVSANNLEIPNHCTIY</sequence>
<reference evidence="1" key="1">
    <citation type="submission" date="2018-02" db="EMBL/GenBank/DDBJ databases">
        <title>Rhizophora mucronata_Transcriptome.</title>
        <authorList>
            <person name="Meera S.P."/>
            <person name="Sreeshan A."/>
            <person name="Augustine A."/>
        </authorList>
    </citation>
    <scope>NUCLEOTIDE SEQUENCE</scope>
    <source>
        <tissue evidence="1">Leaf</tissue>
    </source>
</reference>
<evidence type="ECO:0000313" key="1">
    <source>
        <dbReference type="EMBL" id="MBW98671.1"/>
    </source>
</evidence>
<organism evidence="1">
    <name type="scientific">Rhizophora mucronata</name>
    <name type="common">Asiatic mangrove</name>
    <dbReference type="NCBI Taxonomy" id="61149"/>
    <lineage>
        <taxon>Eukaryota</taxon>
        <taxon>Viridiplantae</taxon>
        <taxon>Streptophyta</taxon>
        <taxon>Embryophyta</taxon>
        <taxon>Tracheophyta</taxon>
        <taxon>Spermatophyta</taxon>
        <taxon>Magnoliopsida</taxon>
        <taxon>eudicotyledons</taxon>
        <taxon>Gunneridae</taxon>
        <taxon>Pentapetalae</taxon>
        <taxon>rosids</taxon>
        <taxon>fabids</taxon>
        <taxon>Malpighiales</taxon>
        <taxon>Rhizophoraceae</taxon>
        <taxon>Rhizophora</taxon>
    </lineage>
</organism>
<proteinExistence type="predicted"/>
<accession>A0A2P2JYY5</accession>
<dbReference type="AlphaFoldDB" id="A0A2P2JYY5"/>
<protein>
    <submittedName>
        <fullName evidence="1">Uncharacterized protein</fullName>
    </submittedName>
</protein>
<dbReference type="EMBL" id="GGEC01018188">
    <property type="protein sequence ID" value="MBW98671.1"/>
    <property type="molecule type" value="Transcribed_RNA"/>
</dbReference>